<organism evidence="1 2">
    <name type="scientific">Mycena pura</name>
    <dbReference type="NCBI Taxonomy" id="153505"/>
    <lineage>
        <taxon>Eukaryota</taxon>
        <taxon>Fungi</taxon>
        <taxon>Dikarya</taxon>
        <taxon>Basidiomycota</taxon>
        <taxon>Agaricomycotina</taxon>
        <taxon>Agaricomycetes</taxon>
        <taxon>Agaricomycetidae</taxon>
        <taxon>Agaricales</taxon>
        <taxon>Marasmiineae</taxon>
        <taxon>Mycenaceae</taxon>
        <taxon>Mycena</taxon>
    </lineage>
</organism>
<dbReference type="AlphaFoldDB" id="A0AAD6YUJ8"/>
<dbReference type="EMBL" id="JARJCW010000001">
    <property type="protein sequence ID" value="KAJ7229876.1"/>
    <property type="molecule type" value="Genomic_DNA"/>
</dbReference>
<proteinExistence type="predicted"/>
<evidence type="ECO:0000313" key="1">
    <source>
        <dbReference type="EMBL" id="KAJ7229876.1"/>
    </source>
</evidence>
<comment type="caution">
    <text evidence="1">The sequence shown here is derived from an EMBL/GenBank/DDBJ whole genome shotgun (WGS) entry which is preliminary data.</text>
</comment>
<accession>A0AAD6YUJ8</accession>
<reference evidence="1" key="1">
    <citation type="submission" date="2023-03" db="EMBL/GenBank/DDBJ databases">
        <title>Massive genome expansion in bonnet fungi (Mycena s.s.) driven by repeated elements and novel gene families across ecological guilds.</title>
        <authorList>
            <consortium name="Lawrence Berkeley National Laboratory"/>
            <person name="Harder C.B."/>
            <person name="Miyauchi S."/>
            <person name="Viragh M."/>
            <person name="Kuo A."/>
            <person name="Thoen E."/>
            <person name="Andreopoulos B."/>
            <person name="Lu D."/>
            <person name="Skrede I."/>
            <person name="Drula E."/>
            <person name="Henrissat B."/>
            <person name="Morin E."/>
            <person name="Kohler A."/>
            <person name="Barry K."/>
            <person name="LaButti K."/>
            <person name="Morin E."/>
            <person name="Salamov A."/>
            <person name="Lipzen A."/>
            <person name="Mereny Z."/>
            <person name="Hegedus B."/>
            <person name="Baldrian P."/>
            <person name="Stursova M."/>
            <person name="Weitz H."/>
            <person name="Taylor A."/>
            <person name="Grigoriev I.V."/>
            <person name="Nagy L.G."/>
            <person name="Martin F."/>
            <person name="Kauserud H."/>
        </authorList>
    </citation>
    <scope>NUCLEOTIDE SEQUENCE</scope>
    <source>
        <strain evidence="1">9144</strain>
    </source>
</reference>
<sequence>MSRRRSQSSTQNLVDSRFTLNGAPWIDAQTREKFDSNLRAFLRANIPHAKLRDDGEEQILIRRCDCVHLHYTSAEDWMDKVDLMRCNPDFGTNGDERFDCVNVNLDPNTLDFARLLYLFRCCIPGMIDARKTSLLSASSNHHSGSRRRTAAYWRTAARWFLRAGN</sequence>
<name>A0AAD6YUJ8_9AGAR</name>
<evidence type="ECO:0000313" key="2">
    <source>
        <dbReference type="Proteomes" id="UP001219525"/>
    </source>
</evidence>
<protein>
    <submittedName>
        <fullName evidence="1">Uncharacterized protein</fullName>
    </submittedName>
</protein>
<gene>
    <name evidence="1" type="ORF">GGX14DRAFT_553380</name>
</gene>
<keyword evidence="2" id="KW-1185">Reference proteome</keyword>
<dbReference type="Proteomes" id="UP001219525">
    <property type="component" value="Unassembled WGS sequence"/>
</dbReference>